<feature type="signal peptide" evidence="1">
    <location>
        <begin position="1"/>
        <end position="20"/>
    </location>
</feature>
<dbReference type="AlphaFoldDB" id="A0A1D2MA91"/>
<evidence type="ECO:0008006" key="4">
    <source>
        <dbReference type="Google" id="ProtNLM"/>
    </source>
</evidence>
<sequence>MYVFTRGIVLLCCIVKIAFSGTVNNENFEVLLETPSTKYIVSNETADPESASEICNSHHGHLLAIENMEENLLISEKLRELGISSIWLSGIEFSNSSIANIYFWSSTGDRFQYYNFHDSTKYLARSIRNKRSPPIDDCPCECDNWPLLPFKKPVCNQPKCRITDKGINCVKKPFQTCRITEDPLCRTKRGECKVECGTEKCQILPPVCTIKSEKPRCYLKTPAECEPTTSKCKIVAGECRAQRNCSIDNSDACKIVTKPCENPCTQPNCESITPPCISKPTPCVPKPNPCESPNNCTKPSVPNNCKNSTTFCPPSSSVCSRPFVDCSPEICQSTVQICKPPRVVCRPLQFICDPPKIDCENAKSNCPEPEVVCEDPEYDCSQPIIKCPDAVVHCEPDVTICDPASHSCETPQGTCDDEPKYTCEPPNICELYSSTAVGPKTTNQTGTDVPMIPKSGDCNKCCRRRRRKNTTPSDTETVETKKCVAMKKDLGFKWETQSCNIKDRFVCEERKIAERSLFDFMI</sequence>
<evidence type="ECO:0000313" key="3">
    <source>
        <dbReference type="Proteomes" id="UP000094527"/>
    </source>
</evidence>
<proteinExistence type="predicted"/>
<keyword evidence="1" id="KW-0732">Signal</keyword>
<organism evidence="2 3">
    <name type="scientific">Orchesella cincta</name>
    <name type="common">Springtail</name>
    <name type="synonym">Podura cincta</name>
    <dbReference type="NCBI Taxonomy" id="48709"/>
    <lineage>
        <taxon>Eukaryota</taxon>
        <taxon>Metazoa</taxon>
        <taxon>Ecdysozoa</taxon>
        <taxon>Arthropoda</taxon>
        <taxon>Hexapoda</taxon>
        <taxon>Collembola</taxon>
        <taxon>Entomobryomorpha</taxon>
        <taxon>Entomobryoidea</taxon>
        <taxon>Orchesellidae</taxon>
        <taxon>Orchesellinae</taxon>
        <taxon>Orchesella</taxon>
    </lineage>
</organism>
<feature type="chain" id="PRO_5008903701" description="C-type lectin domain-containing protein" evidence="1">
    <location>
        <begin position="21"/>
        <end position="522"/>
    </location>
</feature>
<reference evidence="2 3" key="1">
    <citation type="journal article" date="2016" name="Genome Biol. Evol.">
        <title>Gene Family Evolution Reflects Adaptation to Soil Environmental Stressors in the Genome of the Collembolan Orchesella cincta.</title>
        <authorList>
            <person name="Faddeeva-Vakhrusheva A."/>
            <person name="Derks M.F."/>
            <person name="Anvar S.Y."/>
            <person name="Agamennone V."/>
            <person name="Suring W."/>
            <person name="Smit S."/>
            <person name="van Straalen N.M."/>
            <person name="Roelofs D."/>
        </authorList>
    </citation>
    <scope>NUCLEOTIDE SEQUENCE [LARGE SCALE GENOMIC DNA]</scope>
    <source>
        <tissue evidence="2">Mixed pool</tissue>
    </source>
</reference>
<evidence type="ECO:0000256" key="1">
    <source>
        <dbReference type="SAM" id="SignalP"/>
    </source>
</evidence>
<accession>A0A1D2MA91</accession>
<dbReference type="CDD" id="cd00037">
    <property type="entry name" value="CLECT"/>
    <property type="match status" value="2"/>
</dbReference>
<dbReference type="SUPFAM" id="SSF56436">
    <property type="entry name" value="C-type lectin-like"/>
    <property type="match status" value="1"/>
</dbReference>
<dbReference type="EMBL" id="LJIJ01002307">
    <property type="protein sequence ID" value="ODM89890.1"/>
    <property type="molecule type" value="Genomic_DNA"/>
</dbReference>
<dbReference type="Proteomes" id="UP000094527">
    <property type="component" value="Unassembled WGS sequence"/>
</dbReference>
<dbReference type="InterPro" id="IPR016186">
    <property type="entry name" value="C-type_lectin-like/link_sf"/>
</dbReference>
<keyword evidence="3" id="KW-1185">Reference proteome</keyword>
<dbReference type="OrthoDB" id="8298415at2759"/>
<name>A0A1D2MA91_ORCCI</name>
<gene>
    <name evidence="2" type="ORF">Ocin01_16795</name>
</gene>
<protein>
    <recommendedName>
        <fullName evidence="4">C-type lectin domain-containing protein</fullName>
    </recommendedName>
</protein>
<dbReference type="Gene3D" id="3.10.100.10">
    <property type="entry name" value="Mannose-Binding Protein A, subunit A"/>
    <property type="match status" value="1"/>
</dbReference>
<dbReference type="InterPro" id="IPR016187">
    <property type="entry name" value="CTDL_fold"/>
</dbReference>
<evidence type="ECO:0000313" key="2">
    <source>
        <dbReference type="EMBL" id="ODM89890.1"/>
    </source>
</evidence>
<dbReference type="OMA" id="CHTERVP"/>
<comment type="caution">
    <text evidence="2">The sequence shown here is derived from an EMBL/GenBank/DDBJ whole genome shotgun (WGS) entry which is preliminary data.</text>
</comment>